<evidence type="ECO:0000256" key="1">
    <source>
        <dbReference type="ARBA" id="ARBA00011353"/>
    </source>
</evidence>
<sequence length="1559" mass="180146">DPSNPSGIPDETHSPANPVGVTTDLDTNLTVAQATLEKLQKLKDLQEQTEALRSQILHRNPYESSTSPYRDPSDFSGKDKEIKLKSIPIFTLKFTLQQRQEWLLDLQQQFEGALRRYYDDRTQILGALSNMDVTCRQRWYRHVDEKTSILLRNPKEDWHHFEDWTLTLIKNAATFESEVMGQLEKARQMKEEDPREFHARLDTLERHFPRIAEKERALSFFAKLLYDLQDEIRRHIIKLPETREEMIDIAYHFWDLMNSESNRKRKRTETIQDSSWKRKPTRNPPKQPSIHPKSKGEKDMSSETRLNPIGDNGKRNRCFNCVGTRTRFYIPITTRNDIETHADLDSGAEVDLISFEFVKKYKLNQAKLTAPFIRAINRRETPTYGAWNVPLKATDSRGITRRFTRTCVAIDRDPRLSRSPILLSMTTIHDHDIHIAGRSGKWWFGTTSMEILPPKRFAKKCRNHAYVYAVVKLPEEVWLPIDRDSDASGNLPESHRLPTELEEFRDFFSTPKSKTLPSSSEYDHSIDLVPGAKVPFGPIYPLSQKELEELRKYIDENLQNGRIRESKSPAGAPILYVPKPDGGLRLCVDYRGLNKVSVKNRYPLPLISEILDRLAGSKVYSKIDIRDAFYRIRIKEGDEWKTAFRSRYGHYEYTVMPFGLTNAPATFQNYIHTALHDILDTFTVAYLDDILIFSPDRESHTNHLHQVIKRLQKAGLYGKLSKCTFYQDQVDFLGFVVSHKGVSMDPRRVVDITSWEIPQSYRDIQVFLGFCNFYRRFIRNFSRVALPLTSLLKGSKNGRKPGQVNLTLIEKIAFRRLIAAFQSAPLLQHFNPLRPIRLETDASNGAMAGILSQPNEDEIWHPVAFWSRKFNGAETLYGTPDQELFAIVYSFKHWRHYLEGSVHPIEVFSDHSNLQAFMKQPKLNGRQARWCLALTPFNFVIKHRAGKSNPADGPSRRWLPSDHEVDLISPLSRRMASESQTIDHRSAMVQSLTVSALTSSIPHFEENEDRDESIGAIDWGELGRARHLPNAQLEPACASEQAYLAEAGTDLKELVGRLQEEDPETQRRKTAVKSSTPGSKGWSITPEGLLRFKNRIYIPAGSNLRSKLLSIHHDDPLAGHFGHTRTLELIKRKYHWPNLHLDVAEYVRDCQICQGVTAKRHKPYGELQPLPIPSRPFVELSMDFVTGLPPVTYKGNSVDAILVIVDRFTKWSLFLPVSTTITAGELAELFHEHVELRFGPPEGIVSDRGSLFTSKFWSNLCYLSRIHLRLSTAFHPQTDGQTERINQTLEHYLRCFVADEQILWPSWLKSAEFACNNAINTTTGIAPFQALLGYSPDFRQRFEGETSHGEVPAASARIEKLETLRQRLKEHWRKTNETMTRQYNKDHIPLQFKKGDLVGLSTKNLRLKGNKKLTPRFIGPFRVLQTIGKQAYRLSLPQQYDRIHNIFHISLLEPWRKPPGKEDESLPMPDLEDEEEYEVEEVCDEKVIEDENHFLVKWKGWPSEYNQWIPQENMEHATKVIQSYWKRKKEKAPLVSTKKQRHPLGRQGKTNRQTREKKP</sequence>
<dbReference type="Pfam" id="PF00078">
    <property type="entry name" value="RVT_1"/>
    <property type="match status" value="1"/>
</dbReference>
<dbReference type="GO" id="GO:0015074">
    <property type="term" value="P:DNA integration"/>
    <property type="evidence" value="ECO:0007669"/>
    <property type="project" value="UniProtKB-KW"/>
</dbReference>
<keyword evidence="13" id="KW-0229">DNA integration</keyword>
<evidence type="ECO:0000259" key="20">
    <source>
        <dbReference type="PROSITE" id="PS50878"/>
    </source>
</evidence>
<dbReference type="SMART" id="SM00298">
    <property type="entry name" value="CHROMO"/>
    <property type="match status" value="1"/>
</dbReference>
<evidence type="ECO:0000256" key="8">
    <source>
        <dbReference type="ARBA" id="ARBA00022750"/>
    </source>
</evidence>
<evidence type="ECO:0000256" key="14">
    <source>
        <dbReference type="ARBA" id="ARBA00022918"/>
    </source>
</evidence>
<name>A0A1V6PZ91_9EURO</name>
<dbReference type="FunFam" id="1.10.340.70:FF:000001">
    <property type="entry name" value="Retrovirus-related Pol polyprotein from transposon gypsy-like Protein"/>
    <property type="match status" value="1"/>
</dbReference>
<keyword evidence="23" id="KW-1185">Reference proteome</keyword>
<evidence type="ECO:0000313" key="23">
    <source>
        <dbReference type="Proteomes" id="UP000191612"/>
    </source>
</evidence>
<evidence type="ECO:0000256" key="3">
    <source>
        <dbReference type="ARBA" id="ARBA00022670"/>
    </source>
</evidence>
<evidence type="ECO:0000256" key="12">
    <source>
        <dbReference type="ARBA" id="ARBA00022884"/>
    </source>
</evidence>
<feature type="region of interest" description="Disordered" evidence="18">
    <location>
        <begin position="1"/>
        <end position="23"/>
    </location>
</feature>
<dbReference type="PROSITE" id="PS50013">
    <property type="entry name" value="CHROMO_2"/>
    <property type="match status" value="1"/>
</dbReference>
<dbReference type="Pfam" id="PF00385">
    <property type="entry name" value="Chromo"/>
    <property type="match status" value="1"/>
</dbReference>
<keyword evidence="14" id="KW-0695">RNA-directed DNA polymerase</keyword>
<dbReference type="CDD" id="cd18974">
    <property type="entry name" value="CD_POL_like"/>
    <property type="match status" value="1"/>
</dbReference>
<dbReference type="InterPro" id="IPR056924">
    <property type="entry name" value="SH3_Tf2-1"/>
</dbReference>
<dbReference type="InterPro" id="IPR021109">
    <property type="entry name" value="Peptidase_aspartic_dom_sf"/>
</dbReference>
<evidence type="ECO:0000256" key="6">
    <source>
        <dbReference type="ARBA" id="ARBA00022722"/>
    </source>
</evidence>
<dbReference type="Pfam" id="PF00665">
    <property type="entry name" value="rve"/>
    <property type="match status" value="1"/>
</dbReference>
<proteinExistence type="predicted"/>
<keyword evidence="17" id="KW-0233">DNA recombination</keyword>
<evidence type="ECO:0000256" key="18">
    <source>
        <dbReference type="SAM" id="MobiDB-lite"/>
    </source>
</evidence>
<feature type="region of interest" description="Disordered" evidence="18">
    <location>
        <begin position="1527"/>
        <end position="1559"/>
    </location>
</feature>
<feature type="domain" description="Chromo" evidence="19">
    <location>
        <begin position="1477"/>
        <end position="1536"/>
    </location>
</feature>
<gene>
    <name evidence="22" type="ORF">PENSOL_c198G03123</name>
</gene>
<dbReference type="SUPFAM" id="SSF53098">
    <property type="entry name" value="Ribonuclease H-like"/>
    <property type="match status" value="1"/>
</dbReference>
<dbReference type="Pfam" id="PF24626">
    <property type="entry name" value="SH3_Tf2-1"/>
    <property type="match status" value="1"/>
</dbReference>
<dbReference type="SUPFAM" id="SSF54160">
    <property type="entry name" value="Chromo domain-like"/>
    <property type="match status" value="1"/>
</dbReference>
<dbReference type="InterPro" id="IPR043128">
    <property type="entry name" value="Rev_trsase/Diguanyl_cyclase"/>
</dbReference>
<evidence type="ECO:0000256" key="2">
    <source>
        <dbReference type="ARBA" id="ARBA00012493"/>
    </source>
</evidence>
<dbReference type="PROSITE" id="PS50878">
    <property type="entry name" value="RT_POL"/>
    <property type="match status" value="1"/>
</dbReference>
<dbReference type="GO" id="GO:0003887">
    <property type="term" value="F:DNA-directed DNA polymerase activity"/>
    <property type="evidence" value="ECO:0007669"/>
    <property type="project" value="UniProtKB-KW"/>
</dbReference>
<feature type="domain" description="Integrase catalytic" evidence="21">
    <location>
        <begin position="1172"/>
        <end position="1335"/>
    </location>
</feature>
<dbReference type="GO" id="GO:0006338">
    <property type="term" value="P:chromatin remodeling"/>
    <property type="evidence" value="ECO:0007669"/>
    <property type="project" value="UniProtKB-ARBA"/>
</dbReference>
<keyword evidence="11" id="KW-0460">Magnesium</keyword>
<dbReference type="Pfam" id="PF17921">
    <property type="entry name" value="Integrase_H2C2"/>
    <property type="match status" value="1"/>
</dbReference>
<dbReference type="GO" id="GO:0046872">
    <property type="term" value="F:metal ion binding"/>
    <property type="evidence" value="ECO:0007669"/>
    <property type="project" value="UniProtKB-KW"/>
</dbReference>
<dbReference type="PROSITE" id="PS50994">
    <property type="entry name" value="INTEGRASE"/>
    <property type="match status" value="1"/>
</dbReference>
<keyword evidence="9" id="KW-0255">Endonuclease</keyword>
<evidence type="ECO:0000256" key="11">
    <source>
        <dbReference type="ARBA" id="ARBA00022842"/>
    </source>
</evidence>
<dbReference type="GO" id="GO:0004519">
    <property type="term" value="F:endonuclease activity"/>
    <property type="evidence" value="ECO:0007669"/>
    <property type="project" value="UniProtKB-KW"/>
</dbReference>
<dbReference type="EMBL" id="MDYO01000197">
    <property type="protein sequence ID" value="OQD82032.1"/>
    <property type="molecule type" value="Genomic_DNA"/>
</dbReference>
<keyword evidence="10" id="KW-0378">Hydrolase</keyword>
<dbReference type="Gene3D" id="3.10.10.10">
    <property type="entry name" value="HIV Type 1 Reverse Transcriptase, subunit A, domain 1"/>
    <property type="match status" value="1"/>
</dbReference>
<dbReference type="PANTHER" id="PTHR37984:SF5">
    <property type="entry name" value="PROTEIN NYNRIN-LIKE"/>
    <property type="match status" value="1"/>
</dbReference>
<evidence type="ECO:0000256" key="5">
    <source>
        <dbReference type="ARBA" id="ARBA00022695"/>
    </source>
</evidence>
<accession>A0A1V6PZ91</accession>
<evidence type="ECO:0000256" key="7">
    <source>
        <dbReference type="ARBA" id="ARBA00022723"/>
    </source>
</evidence>
<dbReference type="Pfam" id="PF17917">
    <property type="entry name" value="RT_RNaseH"/>
    <property type="match status" value="1"/>
</dbReference>
<keyword evidence="5" id="KW-0548">Nucleotidyltransferase</keyword>
<keyword evidence="15" id="KW-0239">DNA-directed DNA polymerase</keyword>
<evidence type="ECO:0000256" key="4">
    <source>
        <dbReference type="ARBA" id="ARBA00022679"/>
    </source>
</evidence>
<dbReference type="InterPro" id="IPR001584">
    <property type="entry name" value="Integrase_cat-core"/>
</dbReference>
<keyword evidence="3" id="KW-0645">Protease</keyword>
<keyword evidence="7" id="KW-0479">Metal-binding</keyword>
<dbReference type="Gene3D" id="1.10.340.70">
    <property type="match status" value="1"/>
</dbReference>
<dbReference type="GO" id="GO:0003723">
    <property type="term" value="F:RNA binding"/>
    <property type="evidence" value="ECO:0007669"/>
    <property type="project" value="UniProtKB-KW"/>
</dbReference>
<keyword evidence="4" id="KW-0808">Transferase</keyword>
<keyword evidence="8" id="KW-0064">Aspartyl protease</keyword>
<dbReference type="Proteomes" id="UP000191612">
    <property type="component" value="Unassembled WGS sequence"/>
</dbReference>
<dbReference type="CDD" id="cd09274">
    <property type="entry name" value="RNase_HI_RT_Ty3"/>
    <property type="match status" value="1"/>
</dbReference>
<comment type="caution">
    <text evidence="22">The sequence shown here is derived from an EMBL/GenBank/DDBJ whole genome shotgun (WGS) entry which is preliminary data.</text>
</comment>
<keyword evidence="6" id="KW-0540">Nuclease</keyword>
<evidence type="ECO:0000256" key="9">
    <source>
        <dbReference type="ARBA" id="ARBA00022759"/>
    </source>
</evidence>
<dbReference type="InterPro" id="IPR050951">
    <property type="entry name" value="Retrovirus_Pol_polyprotein"/>
</dbReference>
<comment type="subunit">
    <text evidence="1">Component of the NuA4 histone acetyltransferase complex.</text>
</comment>
<feature type="non-terminal residue" evidence="22">
    <location>
        <position position="1"/>
    </location>
</feature>
<evidence type="ECO:0000256" key="15">
    <source>
        <dbReference type="ARBA" id="ARBA00022932"/>
    </source>
</evidence>
<dbReference type="GO" id="GO:0006508">
    <property type="term" value="P:proteolysis"/>
    <property type="evidence" value="ECO:0007669"/>
    <property type="project" value="UniProtKB-KW"/>
</dbReference>
<dbReference type="GO" id="GO:0004190">
    <property type="term" value="F:aspartic-type endopeptidase activity"/>
    <property type="evidence" value="ECO:0007669"/>
    <property type="project" value="UniProtKB-KW"/>
</dbReference>
<evidence type="ECO:0000259" key="19">
    <source>
        <dbReference type="PROSITE" id="PS50013"/>
    </source>
</evidence>
<dbReference type="InterPro" id="IPR043502">
    <property type="entry name" value="DNA/RNA_pol_sf"/>
</dbReference>
<evidence type="ECO:0000259" key="21">
    <source>
        <dbReference type="PROSITE" id="PS50994"/>
    </source>
</evidence>
<keyword evidence="12" id="KW-0694">RNA-binding</keyword>
<dbReference type="EC" id="2.7.7.49" evidence="2"/>
<reference evidence="23" key="1">
    <citation type="journal article" date="2017" name="Nat. Microbiol.">
        <title>Global analysis of biosynthetic gene clusters reveals vast potential of secondary metabolite production in Penicillium species.</title>
        <authorList>
            <person name="Nielsen J.C."/>
            <person name="Grijseels S."/>
            <person name="Prigent S."/>
            <person name="Ji B."/>
            <person name="Dainat J."/>
            <person name="Nielsen K.F."/>
            <person name="Frisvad J.C."/>
            <person name="Workman M."/>
            <person name="Nielsen J."/>
        </authorList>
    </citation>
    <scope>NUCLEOTIDE SEQUENCE [LARGE SCALE GENOMIC DNA]</scope>
    <source>
        <strain evidence="23">IBT 29525</strain>
    </source>
</reference>
<evidence type="ECO:0000256" key="16">
    <source>
        <dbReference type="ARBA" id="ARBA00023125"/>
    </source>
</evidence>
<feature type="region of interest" description="Disordered" evidence="18">
    <location>
        <begin position="264"/>
        <end position="311"/>
    </location>
</feature>
<dbReference type="FunFam" id="3.30.420.10:FF:000032">
    <property type="entry name" value="Retrovirus-related Pol polyprotein from transposon 297-like Protein"/>
    <property type="match status" value="1"/>
</dbReference>
<dbReference type="Gene3D" id="2.40.50.40">
    <property type="match status" value="1"/>
</dbReference>
<dbReference type="STRING" id="60172.A0A1V6PZ91"/>
<dbReference type="PANTHER" id="PTHR37984">
    <property type="entry name" value="PROTEIN CBG26694"/>
    <property type="match status" value="1"/>
</dbReference>
<dbReference type="GO" id="GO:0003677">
    <property type="term" value="F:DNA binding"/>
    <property type="evidence" value="ECO:0007669"/>
    <property type="project" value="UniProtKB-KW"/>
</dbReference>
<dbReference type="CDD" id="cd01647">
    <property type="entry name" value="RT_LTR"/>
    <property type="match status" value="1"/>
</dbReference>
<dbReference type="Gene3D" id="3.30.420.10">
    <property type="entry name" value="Ribonuclease H-like superfamily/Ribonuclease H"/>
    <property type="match status" value="1"/>
</dbReference>
<dbReference type="GO" id="GO:0005634">
    <property type="term" value="C:nucleus"/>
    <property type="evidence" value="ECO:0007669"/>
    <property type="project" value="UniProtKB-ARBA"/>
</dbReference>
<evidence type="ECO:0000256" key="10">
    <source>
        <dbReference type="ARBA" id="ARBA00022801"/>
    </source>
</evidence>
<evidence type="ECO:0000256" key="17">
    <source>
        <dbReference type="ARBA" id="ARBA00023172"/>
    </source>
</evidence>
<feature type="domain" description="Reverse transcriptase" evidence="20">
    <location>
        <begin position="558"/>
        <end position="737"/>
    </location>
</feature>
<dbReference type="GO" id="GO:0003964">
    <property type="term" value="F:RNA-directed DNA polymerase activity"/>
    <property type="evidence" value="ECO:0007669"/>
    <property type="project" value="UniProtKB-KW"/>
</dbReference>
<dbReference type="InterPro" id="IPR036397">
    <property type="entry name" value="RNaseH_sf"/>
</dbReference>
<dbReference type="InterPro" id="IPR016197">
    <property type="entry name" value="Chromo-like_dom_sf"/>
</dbReference>
<feature type="region of interest" description="Disordered" evidence="18">
    <location>
        <begin position="1057"/>
        <end position="1081"/>
    </location>
</feature>
<dbReference type="InterPro" id="IPR000953">
    <property type="entry name" value="Chromo/chromo_shadow_dom"/>
</dbReference>
<organism evidence="22 23">
    <name type="scientific">Penicillium solitum</name>
    <dbReference type="NCBI Taxonomy" id="60172"/>
    <lineage>
        <taxon>Eukaryota</taxon>
        <taxon>Fungi</taxon>
        <taxon>Dikarya</taxon>
        <taxon>Ascomycota</taxon>
        <taxon>Pezizomycotina</taxon>
        <taxon>Eurotiomycetes</taxon>
        <taxon>Eurotiomycetidae</taxon>
        <taxon>Eurotiales</taxon>
        <taxon>Aspergillaceae</taxon>
        <taxon>Penicillium</taxon>
    </lineage>
</organism>
<dbReference type="InterPro" id="IPR041588">
    <property type="entry name" value="Integrase_H2C2"/>
</dbReference>
<dbReference type="SUPFAM" id="SSF56672">
    <property type="entry name" value="DNA/RNA polymerases"/>
    <property type="match status" value="1"/>
</dbReference>
<dbReference type="InterPro" id="IPR041373">
    <property type="entry name" value="RT_RNaseH"/>
</dbReference>
<dbReference type="Gene3D" id="2.40.70.10">
    <property type="entry name" value="Acid Proteases"/>
    <property type="match status" value="1"/>
</dbReference>
<dbReference type="InterPro" id="IPR023780">
    <property type="entry name" value="Chromo_domain"/>
</dbReference>
<feature type="region of interest" description="Disordered" evidence="18">
    <location>
        <begin position="53"/>
        <end position="77"/>
    </location>
</feature>
<protein>
    <recommendedName>
        <fullName evidence="2">RNA-directed DNA polymerase</fullName>
        <ecNumber evidence="2">2.7.7.49</ecNumber>
    </recommendedName>
</protein>
<feature type="compositionally biased region" description="Basic and acidic residues" evidence="18">
    <location>
        <begin position="1057"/>
        <end position="1067"/>
    </location>
</feature>
<evidence type="ECO:0000256" key="13">
    <source>
        <dbReference type="ARBA" id="ARBA00022908"/>
    </source>
</evidence>
<dbReference type="InterPro" id="IPR012337">
    <property type="entry name" value="RNaseH-like_sf"/>
</dbReference>
<dbReference type="FunFam" id="3.30.70.270:FF:000020">
    <property type="entry name" value="Transposon Tf2-6 polyprotein-like Protein"/>
    <property type="match status" value="1"/>
</dbReference>
<evidence type="ECO:0000313" key="22">
    <source>
        <dbReference type="EMBL" id="OQD82032.1"/>
    </source>
</evidence>
<dbReference type="InterPro" id="IPR000477">
    <property type="entry name" value="RT_dom"/>
</dbReference>
<dbReference type="GO" id="GO:0006310">
    <property type="term" value="P:DNA recombination"/>
    <property type="evidence" value="ECO:0007669"/>
    <property type="project" value="UniProtKB-KW"/>
</dbReference>
<keyword evidence="16" id="KW-0238">DNA-binding</keyword>
<dbReference type="Gene3D" id="3.30.70.270">
    <property type="match status" value="2"/>
</dbReference>
<feature type="non-terminal residue" evidence="22">
    <location>
        <position position="1559"/>
    </location>
</feature>